<evidence type="ECO:0000256" key="1">
    <source>
        <dbReference type="ARBA" id="ARBA00010745"/>
    </source>
</evidence>
<dbReference type="SMART" id="SM01374">
    <property type="entry name" value="Ribosomal_L14"/>
    <property type="match status" value="1"/>
</dbReference>
<keyword evidence="3 6" id="KW-0687">Ribonucleoprotein</keyword>
<evidence type="ECO:0000256" key="2">
    <source>
        <dbReference type="ARBA" id="ARBA00022980"/>
    </source>
</evidence>
<proteinExistence type="inferred from homology"/>
<dbReference type="FunFam" id="2.40.150.20:FF:000005">
    <property type="entry name" value="50S ribosomal protein L14"/>
    <property type="match status" value="1"/>
</dbReference>
<dbReference type="GO" id="GO:0070180">
    <property type="term" value="F:large ribosomal subunit rRNA binding"/>
    <property type="evidence" value="ECO:0007669"/>
    <property type="project" value="TreeGrafter"/>
</dbReference>
<protein>
    <recommendedName>
        <fullName evidence="5">Large ribosomal subunit protein uL14m</fullName>
    </recommendedName>
</protein>
<comment type="function">
    <text evidence="4">Component of the mitochondrial ribosome (mitoribosome), a dedicated translation machinery responsible for the synthesis of mitochondrial genome-encoded proteins, including at least some of the essential transmembrane subunits of the mitochondrial respiratory chain. The mitoribosomes are attached to the mitochondrial inner membrane and translation products are cotranslationally integrated into the membrane.</text>
</comment>
<dbReference type="Pfam" id="PF00238">
    <property type="entry name" value="Ribosomal_L14"/>
    <property type="match status" value="1"/>
</dbReference>
<comment type="similarity">
    <text evidence="1 6">Belongs to the universal ribosomal protein uL14 family.</text>
</comment>
<dbReference type="PROSITE" id="PS00049">
    <property type="entry name" value="RIBOSOMAL_L14"/>
    <property type="match status" value="1"/>
</dbReference>
<dbReference type="InterPro" id="IPR005745">
    <property type="entry name" value="Ribosomal_uL14_bac-type"/>
</dbReference>
<dbReference type="GO" id="GO:0006412">
    <property type="term" value="P:translation"/>
    <property type="evidence" value="ECO:0007669"/>
    <property type="project" value="InterPro"/>
</dbReference>
<evidence type="ECO:0000256" key="6">
    <source>
        <dbReference type="RuleBase" id="RU003949"/>
    </source>
</evidence>
<dbReference type="InterPro" id="IPR019972">
    <property type="entry name" value="Ribosomal_uL14_CS"/>
</dbReference>
<name>A0A077QZD2_9BASI</name>
<organism evidence="7">
    <name type="scientific">Melanopsichium pennsylvanicum 4</name>
    <dbReference type="NCBI Taxonomy" id="1398559"/>
    <lineage>
        <taxon>Eukaryota</taxon>
        <taxon>Fungi</taxon>
        <taxon>Dikarya</taxon>
        <taxon>Basidiomycota</taxon>
        <taxon>Ustilaginomycotina</taxon>
        <taxon>Ustilaginomycetes</taxon>
        <taxon>Ustilaginales</taxon>
        <taxon>Ustilaginaceae</taxon>
        <taxon>Melanopsichium</taxon>
    </lineage>
</organism>
<dbReference type="CDD" id="cd00337">
    <property type="entry name" value="Ribosomal_uL14"/>
    <property type="match status" value="1"/>
</dbReference>
<evidence type="ECO:0000256" key="3">
    <source>
        <dbReference type="ARBA" id="ARBA00023274"/>
    </source>
</evidence>
<dbReference type="SUPFAM" id="SSF50193">
    <property type="entry name" value="Ribosomal protein L14"/>
    <property type="match status" value="1"/>
</dbReference>
<sequence>MLGLKARMAIIDNSGGLIAECVNVLRNKTTQGLGRVGDEIVVVVQKARPISNIPGQANTQKVRRGDVRHAVIVRTKKEMTRPDGRVIRFDDNACVLLNNKKEPLGTRVNGVVANELRAAGWGKIASLAPKVI</sequence>
<dbReference type="PANTHER" id="PTHR11761:SF3">
    <property type="entry name" value="LARGE RIBOSOMAL SUBUNIT PROTEIN UL14M"/>
    <property type="match status" value="1"/>
</dbReference>
<dbReference type="PANTHER" id="PTHR11761">
    <property type="entry name" value="50S/60S RIBOSOMAL PROTEIN L14/L23"/>
    <property type="match status" value="1"/>
</dbReference>
<evidence type="ECO:0000313" key="7">
    <source>
        <dbReference type="EMBL" id="CDI52061.1"/>
    </source>
</evidence>
<keyword evidence="2 6" id="KW-0689">Ribosomal protein</keyword>
<dbReference type="InterPro" id="IPR036853">
    <property type="entry name" value="Ribosomal_uL14_sf"/>
</dbReference>
<evidence type="ECO:0000256" key="4">
    <source>
        <dbReference type="ARBA" id="ARBA00037226"/>
    </source>
</evidence>
<dbReference type="NCBIfam" id="TIGR01067">
    <property type="entry name" value="rplN_bact"/>
    <property type="match status" value="1"/>
</dbReference>
<evidence type="ECO:0000256" key="5">
    <source>
        <dbReference type="ARBA" id="ARBA00040118"/>
    </source>
</evidence>
<dbReference type="GO" id="GO:0005762">
    <property type="term" value="C:mitochondrial large ribosomal subunit"/>
    <property type="evidence" value="ECO:0007669"/>
    <property type="project" value="TreeGrafter"/>
</dbReference>
<reference evidence="7" key="1">
    <citation type="journal article" date="2014" name="Genome Biol. Evol.">
        <title>Gene Loss Rather Than Gene Gain Is Associated with a Host Jump from Monocots to Dicots in the Smut Fungus Melanopsichium pennsylvanicum.</title>
        <authorList>
            <person name="Sharma R."/>
            <person name="Mishra B."/>
            <person name="Runge F."/>
            <person name="Thines M."/>
        </authorList>
    </citation>
    <scope>NUCLEOTIDE SEQUENCE</scope>
    <source>
        <strain evidence="7">4</strain>
    </source>
</reference>
<dbReference type="GO" id="GO:0003735">
    <property type="term" value="F:structural constituent of ribosome"/>
    <property type="evidence" value="ECO:0007669"/>
    <property type="project" value="InterPro"/>
</dbReference>
<accession>A0A077QZD2</accession>
<dbReference type="EMBL" id="HG529526">
    <property type="protein sequence ID" value="CDI52061.1"/>
    <property type="molecule type" value="Genomic_DNA"/>
</dbReference>
<dbReference type="InterPro" id="IPR000218">
    <property type="entry name" value="Ribosomal_uL14"/>
</dbReference>
<dbReference type="Gene3D" id="2.40.150.20">
    <property type="entry name" value="Ribosomal protein L14"/>
    <property type="match status" value="1"/>
</dbReference>
<dbReference type="AlphaFoldDB" id="A0A077QZD2"/>
<dbReference type="HAMAP" id="MF_01367">
    <property type="entry name" value="Ribosomal_uL14"/>
    <property type="match status" value="1"/>
</dbReference>